<protein>
    <submittedName>
        <fullName evidence="2">Uncharacterized protein</fullName>
    </submittedName>
</protein>
<sequence>MAWGYWSATAVDRGRSPRRNTQLPQNQYHAQGYQQPPQQHQPQPVPQQQPQPQQQQYTLANSHSQQPSMHCSVLSLNTCPQSVELPPALSQQQLICSNGSQPQLHQQHHQQQQQQQPQMCSSPCHSPCHSPQFIEQLPPELPCTPCTFSRRQSLDSPQANQLSDIICRATQPSIQSAGNTLTRGTSLRDTGDYAVPHPHPHTHHYMSTSATPPSLSRVGSCPGSTGGSGSGHGSGSGSSPGGGPGSGGGGSGSVGGSGMGGVGFCSGSILGGSQGRLEYIECSHYDRMPLPIPVQIPIVPPPQQQQLHSEDEIEPAYATEPKWNH</sequence>
<feature type="compositionally biased region" description="Polar residues" evidence="1">
    <location>
        <begin position="176"/>
        <end position="188"/>
    </location>
</feature>
<evidence type="ECO:0000256" key="1">
    <source>
        <dbReference type="SAM" id="MobiDB-lite"/>
    </source>
</evidence>
<reference evidence="2 3" key="1">
    <citation type="journal article" date="2017" name="G3 (Bethesda)">
        <title>The Physical Genome Mapping of Anopheles albimanus Corrected Scaffold Misassemblies and Identified Interarm Rearrangements in Genus Anopheles.</title>
        <authorList>
            <person name="Artemov G.N."/>
            <person name="Peery A.N."/>
            <person name="Jiang X."/>
            <person name="Tu Z."/>
            <person name="Stegniy V.N."/>
            <person name="Sharakhova M.V."/>
            <person name="Sharakhov I.V."/>
        </authorList>
    </citation>
    <scope>NUCLEOTIDE SEQUENCE [LARGE SCALE GENOMIC DNA]</scope>
    <source>
        <strain evidence="2 3">ALBI9_A</strain>
    </source>
</reference>
<feature type="compositionally biased region" description="Gly residues" evidence="1">
    <location>
        <begin position="224"/>
        <end position="254"/>
    </location>
</feature>
<evidence type="ECO:0000313" key="3">
    <source>
        <dbReference type="Proteomes" id="UP000069272"/>
    </source>
</evidence>
<dbReference type="Proteomes" id="UP000069272">
    <property type="component" value="Chromosome 3R"/>
</dbReference>
<accession>A0A182FVS5</accession>
<feature type="compositionally biased region" description="Polar residues" evidence="1">
    <location>
        <begin position="19"/>
        <end position="33"/>
    </location>
</feature>
<keyword evidence="3" id="KW-1185">Reference proteome</keyword>
<organism evidence="2 3">
    <name type="scientific">Anopheles albimanus</name>
    <name type="common">New world malaria mosquito</name>
    <dbReference type="NCBI Taxonomy" id="7167"/>
    <lineage>
        <taxon>Eukaryota</taxon>
        <taxon>Metazoa</taxon>
        <taxon>Ecdysozoa</taxon>
        <taxon>Arthropoda</taxon>
        <taxon>Hexapoda</taxon>
        <taxon>Insecta</taxon>
        <taxon>Pterygota</taxon>
        <taxon>Neoptera</taxon>
        <taxon>Endopterygota</taxon>
        <taxon>Diptera</taxon>
        <taxon>Nematocera</taxon>
        <taxon>Culicoidea</taxon>
        <taxon>Culicidae</taxon>
        <taxon>Anophelinae</taxon>
        <taxon>Anopheles</taxon>
    </lineage>
</organism>
<name>A0A182FVS5_ANOAL</name>
<feature type="region of interest" description="Disordered" evidence="1">
    <location>
        <begin position="176"/>
        <end position="254"/>
    </location>
</feature>
<feature type="region of interest" description="Disordered" evidence="1">
    <location>
        <begin position="300"/>
        <end position="325"/>
    </location>
</feature>
<evidence type="ECO:0000313" key="2">
    <source>
        <dbReference type="EnsemblMetazoa" id="AALB010660-PA"/>
    </source>
</evidence>
<dbReference type="EnsemblMetazoa" id="AALB010660-RA">
    <property type="protein sequence ID" value="AALB010660-PA"/>
    <property type="gene ID" value="AALB010660"/>
</dbReference>
<proteinExistence type="predicted"/>
<dbReference type="STRING" id="7167.A0A182FVS5"/>
<reference evidence="2" key="2">
    <citation type="submission" date="2022-08" db="UniProtKB">
        <authorList>
            <consortium name="EnsemblMetazoa"/>
        </authorList>
    </citation>
    <scope>IDENTIFICATION</scope>
    <source>
        <strain evidence="2">STECLA/ALBI9_A</strain>
    </source>
</reference>
<feature type="compositionally biased region" description="Polar residues" evidence="1">
    <location>
        <begin position="205"/>
        <end position="214"/>
    </location>
</feature>
<dbReference type="VEuPathDB" id="VectorBase:AALB20_026833"/>
<dbReference type="AlphaFoldDB" id="A0A182FVS5"/>
<feature type="region of interest" description="Disordered" evidence="1">
    <location>
        <begin position="100"/>
        <end position="122"/>
    </location>
</feature>
<dbReference type="VEuPathDB" id="VectorBase:AALB010660"/>
<feature type="region of interest" description="Disordered" evidence="1">
    <location>
        <begin position="1"/>
        <end position="64"/>
    </location>
</feature>